<feature type="transmembrane region" description="Helical" evidence="3">
    <location>
        <begin position="256"/>
        <end position="278"/>
    </location>
</feature>
<dbReference type="AlphaFoldDB" id="A0A3B4ZW55"/>
<evidence type="ECO:0000256" key="3">
    <source>
        <dbReference type="SAM" id="Phobius"/>
    </source>
</evidence>
<dbReference type="GO" id="GO:0005975">
    <property type="term" value="P:carbohydrate metabolic process"/>
    <property type="evidence" value="ECO:0007669"/>
    <property type="project" value="InterPro"/>
</dbReference>
<evidence type="ECO:0000313" key="4">
    <source>
        <dbReference type="Ensembl" id="ENSSPAP00000013128.1"/>
    </source>
</evidence>
<dbReference type="Ensembl" id="ENSSPAT00000013348.1">
    <property type="protein sequence ID" value="ENSSPAP00000013128.1"/>
    <property type="gene ID" value="ENSSPAG00000009945.1"/>
</dbReference>
<dbReference type="InterPro" id="IPR001360">
    <property type="entry name" value="Glyco_hydro_1"/>
</dbReference>
<keyword evidence="3" id="KW-0472">Membrane</keyword>
<proteinExistence type="inferred from homology"/>
<comment type="similarity">
    <text evidence="2">Belongs to the glycosyl hydrolase 1 family.</text>
</comment>
<evidence type="ECO:0000256" key="1">
    <source>
        <dbReference type="PROSITE-ProRule" id="PRU10055"/>
    </source>
</evidence>
<keyword evidence="3" id="KW-1133">Transmembrane helix</keyword>
<sequence length="297" mass="33916">MNIFLQFFLGWFAHPIFRGDYPEVMRTTIRERSLAAGLPKSRLPEFTPEEVQRINGTHDFFGLNHYCSVLAFHIDVGDAQDYDSDRAAAVMADRTWLETGSNWLRITPFGFRKLLEFIKDEYGNPPIYVTENGVSEKGAVDLNDVHRKYYYENYINQGLKARVLDGADLRGYTAWSLMDNFEWAEGYAERFGLFFVNRSDPNLPRIPKMSASRYTSIIKCNGFKDPALGPHECLTPDIEVAFLGRQLSADDAEVSLYVLFGFLLASLIGIIIIAYGLLKTIKKLKKVSKESFKMARM</sequence>
<evidence type="ECO:0000256" key="2">
    <source>
        <dbReference type="RuleBase" id="RU003690"/>
    </source>
</evidence>
<reference evidence="4" key="1">
    <citation type="submission" date="2023-09" db="UniProtKB">
        <authorList>
            <consortium name="Ensembl"/>
        </authorList>
    </citation>
    <scope>IDENTIFICATION</scope>
</reference>
<dbReference type="GeneTree" id="ENSGT00940000155324"/>
<dbReference type="PRINTS" id="PR00131">
    <property type="entry name" value="GLHYDRLASE1"/>
</dbReference>
<dbReference type="InterPro" id="IPR017853">
    <property type="entry name" value="GH"/>
</dbReference>
<dbReference type="PANTHER" id="PTHR10353:SF38">
    <property type="entry name" value="LACTASE_PHLORIZIN HYDROLASE"/>
    <property type="match status" value="1"/>
</dbReference>
<organism evidence="4">
    <name type="scientific">Stegastes partitus</name>
    <name type="common">bicolor damselfish</name>
    <dbReference type="NCBI Taxonomy" id="144197"/>
    <lineage>
        <taxon>Eukaryota</taxon>
        <taxon>Metazoa</taxon>
        <taxon>Chordata</taxon>
        <taxon>Craniata</taxon>
        <taxon>Vertebrata</taxon>
        <taxon>Euteleostomi</taxon>
        <taxon>Actinopterygii</taxon>
        <taxon>Neopterygii</taxon>
        <taxon>Teleostei</taxon>
        <taxon>Neoteleostei</taxon>
        <taxon>Acanthomorphata</taxon>
        <taxon>Ovalentaria</taxon>
        <taxon>Pomacentridae</taxon>
        <taxon>Stegastes</taxon>
    </lineage>
</organism>
<dbReference type="Gene3D" id="3.20.20.80">
    <property type="entry name" value="Glycosidases"/>
    <property type="match status" value="1"/>
</dbReference>
<dbReference type="PANTHER" id="PTHR10353">
    <property type="entry name" value="GLYCOSYL HYDROLASE"/>
    <property type="match status" value="1"/>
</dbReference>
<dbReference type="Pfam" id="PF00232">
    <property type="entry name" value="Glyco_hydro_1"/>
    <property type="match status" value="1"/>
</dbReference>
<keyword evidence="3" id="KW-0812">Transmembrane</keyword>
<dbReference type="STRING" id="144197.ENSSPAP00000013128"/>
<accession>A0A3B4ZW55</accession>
<dbReference type="PROSITE" id="PS00572">
    <property type="entry name" value="GLYCOSYL_HYDROL_F1_1"/>
    <property type="match status" value="1"/>
</dbReference>
<evidence type="ECO:0008006" key="5">
    <source>
        <dbReference type="Google" id="ProtNLM"/>
    </source>
</evidence>
<dbReference type="SUPFAM" id="SSF51445">
    <property type="entry name" value="(Trans)glycosidases"/>
    <property type="match status" value="1"/>
</dbReference>
<protein>
    <recommendedName>
        <fullName evidence="5">Lactase</fullName>
    </recommendedName>
</protein>
<dbReference type="InterPro" id="IPR018120">
    <property type="entry name" value="Glyco_hydro_1_AS"/>
</dbReference>
<name>A0A3B4ZW55_9TELE</name>
<dbReference type="GO" id="GO:0000016">
    <property type="term" value="F:lactase activity"/>
    <property type="evidence" value="ECO:0007669"/>
    <property type="project" value="TreeGrafter"/>
</dbReference>
<feature type="active site" description="Nucleophile" evidence="1">
    <location>
        <position position="131"/>
    </location>
</feature>